<protein>
    <submittedName>
        <fullName evidence="1">Uncharacterized protein</fullName>
    </submittedName>
</protein>
<dbReference type="OrthoDB" id="2453941at2"/>
<dbReference type="EMBL" id="CP019640">
    <property type="protein sequence ID" value="AQQ54743.1"/>
    <property type="molecule type" value="Genomic_DNA"/>
</dbReference>
<sequence>MSEQSASQTTSRYYFSRVKDVHLENGQAFITLFARLTIETPEESKCVWVDLEEELWDHADRKLQNAPNGIYTYQITEEVFRELERLSGHRRYDLYSLTPLYKAVTFRRLAPNRDAAAKKRAMGGEWLLNN</sequence>
<evidence type="ECO:0000313" key="1">
    <source>
        <dbReference type="EMBL" id="AQQ54743.1"/>
    </source>
</evidence>
<accession>A0A1Q2L2V3</accession>
<reference evidence="1 2" key="1">
    <citation type="submission" date="2017-02" db="EMBL/GenBank/DDBJ databases">
        <title>The complete genomic sequence of a novel cold adapted crude oil-degrading bacterium Planococcus qaidamina Y42.</title>
        <authorList>
            <person name="Yang R."/>
        </authorList>
    </citation>
    <scope>NUCLEOTIDE SEQUENCE [LARGE SCALE GENOMIC DNA]</scope>
    <source>
        <strain evidence="1 2">Y42</strain>
    </source>
</reference>
<organism evidence="1 2">
    <name type="scientific">Planococcus lenghuensis</name>
    <dbReference type="NCBI Taxonomy" id="2213202"/>
    <lineage>
        <taxon>Bacteria</taxon>
        <taxon>Bacillati</taxon>
        <taxon>Bacillota</taxon>
        <taxon>Bacilli</taxon>
        <taxon>Bacillales</taxon>
        <taxon>Caryophanaceae</taxon>
        <taxon>Planococcus</taxon>
    </lineage>
</organism>
<evidence type="ECO:0000313" key="2">
    <source>
        <dbReference type="Proteomes" id="UP000188184"/>
    </source>
</evidence>
<keyword evidence="2" id="KW-1185">Reference proteome</keyword>
<name>A0A1Q2L2V3_9BACL</name>
<dbReference type="RefSeq" id="WP_077590643.1">
    <property type="nucleotide sequence ID" value="NZ_CP019640.1"/>
</dbReference>
<dbReference type="AlphaFoldDB" id="A0A1Q2L2V3"/>
<gene>
    <name evidence="1" type="ORF">B0X71_17630</name>
</gene>
<dbReference type="Proteomes" id="UP000188184">
    <property type="component" value="Chromosome"/>
</dbReference>
<dbReference type="KEGG" id="pmar:B0X71_17630"/>
<proteinExistence type="predicted"/>